<evidence type="ECO:0000313" key="17">
    <source>
        <dbReference type="Proteomes" id="UP000076858"/>
    </source>
</evidence>
<dbReference type="EMBL" id="LRGB01001581">
    <property type="protein sequence ID" value="KZS11408.1"/>
    <property type="molecule type" value="Genomic_DNA"/>
</dbReference>
<dbReference type="Gene3D" id="1.10.630.10">
    <property type="entry name" value="Cytochrome P450"/>
    <property type="match status" value="1"/>
</dbReference>
<evidence type="ECO:0000256" key="8">
    <source>
        <dbReference type="ARBA" id="ARBA00022848"/>
    </source>
</evidence>
<keyword evidence="12" id="KW-0472">Membrane</keyword>
<keyword evidence="11 15" id="KW-0503">Monooxygenase</keyword>
<dbReference type="PRINTS" id="PR00463">
    <property type="entry name" value="EP450I"/>
</dbReference>
<evidence type="ECO:0000256" key="13">
    <source>
        <dbReference type="ARBA" id="ARBA00043906"/>
    </source>
</evidence>
<gene>
    <name evidence="16" type="ORF">APZ42_024195</name>
</gene>
<proteinExistence type="inferred from homology"/>
<dbReference type="InterPro" id="IPR050705">
    <property type="entry name" value="Cytochrome_P450_3A"/>
</dbReference>
<dbReference type="GO" id="GO:0005789">
    <property type="term" value="C:endoplasmic reticulum membrane"/>
    <property type="evidence" value="ECO:0007669"/>
    <property type="project" value="UniProtKB-SubCell"/>
</dbReference>
<dbReference type="Pfam" id="PF00067">
    <property type="entry name" value="p450"/>
    <property type="match status" value="1"/>
</dbReference>
<dbReference type="PANTHER" id="PTHR24302:SF15">
    <property type="entry name" value="FATTY-ACID PEROXYGENASE"/>
    <property type="match status" value="1"/>
</dbReference>
<evidence type="ECO:0000256" key="4">
    <source>
        <dbReference type="ARBA" id="ARBA00010617"/>
    </source>
</evidence>
<keyword evidence="10 14" id="KW-0408">Iron</keyword>
<dbReference type="FunFam" id="1.10.630.10:FF:000042">
    <property type="entry name" value="Cytochrome P450"/>
    <property type="match status" value="1"/>
</dbReference>
<comment type="subcellular location">
    <subcellularLocation>
        <location evidence="3">Endoplasmic reticulum membrane</location>
        <topology evidence="3">Peripheral membrane protein</topology>
    </subcellularLocation>
    <subcellularLocation>
        <location evidence="2">Microsome membrane</location>
        <topology evidence="2">Peripheral membrane protein</topology>
    </subcellularLocation>
</comment>
<sequence>MEFISLLFSPVTLAVTAISFLYFLYWYGTSTFNYFSDQGIPGPKPIPYVGNVWGLWKENLPEYDKKMVKKYGKTFGTFDGTLPNLLTIDADLIKSIFVKDFDHFVNRRDFTVKRKIFRKMLSIIQNKEWKDVRSSVTPVFTTGKIKQMSVLITECANQLVPKFRKVAESEGKFDAKLHFSAFTVEVIARCAFGMTIDNLGGKDNEFMMRAKAVFSPPANKSPLIMIPFMFPKLMATFADRIFFPKDFDFFINMLTDLVQQRSNSTEKYHDFVEVATRAIMDYTKTVGGKEVPVWDREEVDEIVISQSLLFLLAGFDTTATTLTNSAFLLARNPDVQDRLFKEIMEKHAKFGEVNHEMILDFPYVDHVIHEVLRMCPPVIRIERACNKEVTYNGIHIRKGMVVNVLTFPLHYCEEYYPDPYRFNPDRWAPDSEIKPNPYAFMPFGMGPRNCVGMRFAMEELKIALCTIVKNFRFFPVAETPETMQFEDGFLGVAQPIGAIVGIESR</sequence>
<keyword evidence="5 14" id="KW-0349">Heme</keyword>
<dbReference type="CDD" id="cd11055">
    <property type="entry name" value="CYP3A-like"/>
    <property type="match status" value="1"/>
</dbReference>
<evidence type="ECO:0000256" key="1">
    <source>
        <dbReference type="ARBA" id="ARBA00001971"/>
    </source>
</evidence>
<comment type="function">
    <text evidence="13">Cytochromes P450 are a group of heme-thiolate monooxygenases. They oxidize a variety of structurally unrelated compounds, including steroids, fatty acids, and xenobiotics.</text>
</comment>
<evidence type="ECO:0000256" key="6">
    <source>
        <dbReference type="ARBA" id="ARBA00022723"/>
    </source>
</evidence>
<dbReference type="PRINTS" id="PR00385">
    <property type="entry name" value="P450"/>
</dbReference>
<comment type="caution">
    <text evidence="16">The sequence shown here is derived from an EMBL/GenBank/DDBJ whole genome shotgun (WGS) entry which is preliminary data.</text>
</comment>
<evidence type="ECO:0000313" key="16">
    <source>
        <dbReference type="EMBL" id="KZS11408.1"/>
    </source>
</evidence>
<evidence type="ECO:0000256" key="15">
    <source>
        <dbReference type="RuleBase" id="RU000461"/>
    </source>
</evidence>
<keyword evidence="6 14" id="KW-0479">Metal-binding</keyword>
<dbReference type="GO" id="GO:0020037">
    <property type="term" value="F:heme binding"/>
    <property type="evidence" value="ECO:0007669"/>
    <property type="project" value="InterPro"/>
</dbReference>
<evidence type="ECO:0000256" key="9">
    <source>
        <dbReference type="ARBA" id="ARBA00023002"/>
    </source>
</evidence>
<dbReference type="STRING" id="35525.A0A0P5VW17"/>
<comment type="cofactor">
    <cofactor evidence="1 14">
        <name>heme</name>
        <dbReference type="ChEBI" id="CHEBI:30413"/>
    </cofactor>
</comment>
<dbReference type="InterPro" id="IPR001128">
    <property type="entry name" value="Cyt_P450"/>
</dbReference>
<protein>
    <submittedName>
        <fullName evidence="16">Putative Cytochrome P450 6a21</fullName>
    </submittedName>
</protein>
<evidence type="ECO:0000256" key="10">
    <source>
        <dbReference type="ARBA" id="ARBA00023004"/>
    </source>
</evidence>
<dbReference type="InterPro" id="IPR017972">
    <property type="entry name" value="Cyt_P450_CS"/>
</dbReference>
<evidence type="ECO:0000256" key="5">
    <source>
        <dbReference type="ARBA" id="ARBA00022617"/>
    </source>
</evidence>
<dbReference type="GO" id="GO:0005506">
    <property type="term" value="F:iron ion binding"/>
    <property type="evidence" value="ECO:0007669"/>
    <property type="project" value="InterPro"/>
</dbReference>
<dbReference type="Proteomes" id="UP000076858">
    <property type="component" value="Unassembled WGS sequence"/>
</dbReference>
<evidence type="ECO:0000256" key="2">
    <source>
        <dbReference type="ARBA" id="ARBA00004174"/>
    </source>
</evidence>
<dbReference type="OrthoDB" id="2789670at2759"/>
<keyword evidence="9 15" id="KW-0560">Oxidoreductase</keyword>
<dbReference type="PROSITE" id="PS00086">
    <property type="entry name" value="CYTOCHROME_P450"/>
    <property type="match status" value="1"/>
</dbReference>
<organism evidence="16 17">
    <name type="scientific">Daphnia magna</name>
    <dbReference type="NCBI Taxonomy" id="35525"/>
    <lineage>
        <taxon>Eukaryota</taxon>
        <taxon>Metazoa</taxon>
        <taxon>Ecdysozoa</taxon>
        <taxon>Arthropoda</taxon>
        <taxon>Crustacea</taxon>
        <taxon>Branchiopoda</taxon>
        <taxon>Diplostraca</taxon>
        <taxon>Cladocera</taxon>
        <taxon>Anomopoda</taxon>
        <taxon>Daphniidae</taxon>
        <taxon>Daphnia</taxon>
    </lineage>
</organism>
<dbReference type="AlphaFoldDB" id="A0A0P5VW17"/>
<evidence type="ECO:0000256" key="11">
    <source>
        <dbReference type="ARBA" id="ARBA00023033"/>
    </source>
</evidence>
<comment type="similarity">
    <text evidence="4 15">Belongs to the cytochrome P450 family.</text>
</comment>
<name>A0A0P5VW17_9CRUS</name>
<evidence type="ECO:0000256" key="12">
    <source>
        <dbReference type="ARBA" id="ARBA00023136"/>
    </source>
</evidence>
<keyword evidence="7" id="KW-0256">Endoplasmic reticulum</keyword>
<dbReference type="InterPro" id="IPR036396">
    <property type="entry name" value="Cyt_P450_sf"/>
</dbReference>
<dbReference type="GO" id="GO:0008395">
    <property type="term" value="F:steroid hydroxylase activity"/>
    <property type="evidence" value="ECO:0007669"/>
    <property type="project" value="TreeGrafter"/>
</dbReference>
<dbReference type="GO" id="GO:0016705">
    <property type="term" value="F:oxidoreductase activity, acting on paired donors, with incorporation or reduction of molecular oxygen"/>
    <property type="evidence" value="ECO:0007669"/>
    <property type="project" value="InterPro"/>
</dbReference>
<dbReference type="PANTHER" id="PTHR24302">
    <property type="entry name" value="CYTOCHROME P450 FAMILY 3"/>
    <property type="match status" value="1"/>
</dbReference>
<dbReference type="InterPro" id="IPR002401">
    <property type="entry name" value="Cyt_P450_E_grp-I"/>
</dbReference>
<dbReference type="SUPFAM" id="SSF48264">
    <property type="entry name" value="Cytochrome P450"/>
    <property type="match status" value="1"/>
</dbReference>
<keyword evidence="17" id="KW-1185">Reference proteome</keyword>
<evidence type="ECO:0000256" key="3">
    <source>
        <dbReference type="ARBA" id="ARBA00004406"/>
    </source>
</evidence>
<accession>A0A0P5VW17</accession>
<reference evidence="16 17" key="1">
    <citation type="submission" date="2016-03" db="EMBL/GenBank/DDBJ databases">
        <title>EvidentialGene: Evidence-directed Construction of Genes on Genomes.</title>
        <authorList>
            <person name="Gilbert D.G."/>
            <person name="Choi J.-H."/>
            <person name="Mockaitis K."/>
            <person name="Colbourne J."/>
            <person name="Pfrender M."/>
        </authorList>
    </citation>
    <scope>NUCLEOTIDE SEQUENCE [LARGE SCALE GENOMIC DNA]</scope>
    <source>
        <strain evidence="16 17">Xinb3</strain>
        <tissue evidence="16">Complete organism</tissue>
    </source>
</reference>
<feature type="binding site" description="axial binding residue" evidence="14">
    <location>
        <position position="450"/>
    </location>
    <ligand>
        <name>heme</name>
        <dbReference type="ChEBI" id="CHEBI:30413"/>
    </ligand>
    <ligandPart>
        <name>Fe</name>
        <dbReference type="ChEBI" id="CHEBI:18248"/>
    </ligandPart>
</feature>
<keyword evidence="8" id="KW-0492">Microsome</keyword>
<evidence type="ECO:0000256" key="7">
    <source>
        <dbReference type="ARBA" id="ARBA00022824"/>
    </source>
</evidence>
<evidence type="ECO:0000256" key="14">
    <source>
        <dbReference type="PIRSR" id="PIRSR602401-1"/>
    </source>
</evidence>